<name>A0A383EWQ0_9ZZZZ</name>
<organism evidence="1">
    <name type="scientific">marine metagenome</name>
    <dbReference type="NCBI Taxonomy" id="408172"/>
    <lineage>
        <taxon>unclassified sequences</taxon>
        <taxon>metagenomes</taxon>
        <taxon>ecological metagenomes</taxon>
    </lineage>
</organism>
<feature type="non-terminal residue" evidence="1">
    <location>
        <position position="1"/>
    </location>
</feature>
<dbReference type="AlphaFoldDB" id="A0A383EWQ0"/>
<sequence length="172" mass="18954">VEKPNSTYVRFHIDSLPANEKLNLRASVQLHHGPWGASTNFGEKTVSVRPHVFSKIGPTPWYRLQDVENFSRFGSAQVSMNLQVSGDAEGSTEFAVGKPPPVTVAIREFPTDGLGPSGKDLLDDLSGKAPKKVDGFPEPLALRIVRKISWEVPDGRKYSLSTDLSRIETLRD</sequence>
<protein>
    <submittedName>
        <fullName evidence="1">Uncharacterized protein</fullName>
    </submittedName>
</protein>
<gene>
    <name evidence="1" type="ORF">METZ01_LOCUS513943</name>
</gene>
<evidence type="ECO:0000313" key="1">
    <source>
        <dbReference type="EMBL" id="SVE61089.1"/>
    </source>
</evidence>
<reference evidence="1" key="1">
    <citation type="submission" date="2018-05" db="EMBL/GenBank/DDBJ databases">
        <authorList>
            <person name="Lanie J.A."/>
            <person name="Ng W.-L."/>
            <person name="Kazmierczak K.M."/>
            <person name="Andrzejewski T.M."/>
            <person name="Davidsen T.M."/>
            <person name="Wayne K.J."/>
            <person name="Tettelin H."/>
            <person name="Glass J.I."/>
            <person name="Rusch D."/>
            <person name="Podicherti R."/>
            <person name="Tsui H.-C.T."/>
            <person name="Winkler M.E."/>
        </authorList>
    </citation>
    <scope>NUCLEOTIDE SEQUENCE</scope>
</reference>
<proteinExistence type="predicted"/>
<accession>A0A383EWQ0</accession>
<dbReference type="EMBL" id="UINC01229396">
    <property type="protein sequence ID" value="SVE61089.1"/>
    <property type="molecule type" value="Genomic_DNA"/>
</dbReference>
<feature type="non-terminal residue" evidence="1">
    <location>
        <position position="172"/>
    </location>
</feature>